<sequence length="86" mass="9796">MSWNVIHVMLDTPLRRLLHSHFLSSSSADFHLSYRALFSMTTHGGLLTNVLKGRVGMKCPSTCQGKIKVRPPPKLKTWVHRLQDDL</sequence>
<reference evidence="2" key="2">
    <citation type="submission" date="2015-01" db="EMBL/GenBank/DDBJ databases">
        <title>Evolutionary Origins and Diversification of the Mycorrhizal Mutualists.</title>
        <authorList>
            <consortium name="DOE Joint Genome Institute"/>
            <consortium name="Mycorrhizal Genomics Consortium"/>
            <person name="Kohler A."/>
            <person name="Kuo A."/>
            <person name="Nagy L.G."/>
            <person name="Floudas D."/>
            <person name="Copeland A."/>
            <person name="Barry K.W."/>
            <person name="Cichocki N."/>
            <person name="Veneault-Fourrey C."/>
            <person name="LaButti K."/>
            <person name="Lindquist E.A."/>
            <person name="Lipzen A."/>
            <person name="Lundell T."/>
            <person name="Morin E."/>
            <person name="Murat C."/>
            <person name="Riley R."/>
            <person name="Ohm R."/>
            <person name="Sun H."/>
            <person name="Tunlid A."/>
            <person name="Henrissat B."/>
            <person name="Grigoriev I.V."/>
            <person name="Hibbett D.S."/>
            <person name="Martin F."/>
        </authorList>
    </citation>
    <scope>NUCLEOTIDE SEQUENCE [LARGE SCALE GENOMIC DNA]</scope>
    <source>
        <strain evidence="2">LaAM-08-1</strain>
    </source>
</reference>
<dbReference type="AlphaFoldDB" id="A0A0C9WTN6"/>
<dbReference type="Proteomes" id="UP000054477">
    <property type="component" value="Unassembled WGS sequence"/>
</dbReference>
<name>A0A0C9WTN6_9AGAR</name>
<evidence type="ECO:0000313" key="1">
    <source>
        <dbReference type="EMBL" id="KIJ91688.1"/>
    </source>
</evidence>
<accession>A0A0C9WTN6</accession>
<dbReference type="EMBL" id="KN838979">
    <property type="protein sequence ID" value="KIJ91688.1"/>
    <property type="molecule type" value="Genomic_DNA"/>
</dbReference>
<dbReference type="HOGENOM" id="CLU_2498211_0_0_1"/>
<evidence type="ECO:0000313" key="2">
    <source>
        <dbReference type="Proteomes" id="UP000054477"/>
    </source>
</evidence>
<protein>
    <submittedName>
        <fullName evidence="1">Uncharacterized protein</fullName>
    </submittedName>
</protein>
<proteinExistence type="predicted"/>
<organism evidence="1 2">
    <name type="scientific">Laccaria amethystina LaAM-08-1</name>
    <dbReference type="NCBI Taxonomy" id="1095629"/>
    <lineage>
        <taxon>Eukaryota</taxon>
        <taxon>Fungi</taxon>
        <taxon>Dikarya</taxon>
        <taxon>Basidiomycota</taxon>
        <taxon>Agaricomycotina</taxon>
        <taxon>Agaricomycetes</taxon>
        <taxon>Agaricomycetidae</taxon>
        <taxon>Agaricales</taxon>
        <taxon>Agaricineae</taxon>
        <taxon>Hydnangiaceae</taxon>
        <taxon>Laccaria</taxon>
    </lineage>
</organism>
<reference evidence="1 2" key="1">
    <citation type="submission" date="2014-04" db="EMBL/GenBank/DDBJ databases">
        <authorList>
            <consortium name="DOE Joint Genome Institute"/>
            <person name="Kuo A."/>
            <person name="Kohler A."/>
            <person name="Nagy L.G."/>
            <person name="Floudas D."/>
            <person name="Copeland A."/>
            <person name="Barry K.W."/>
            <person name="Cichocki N."/>
            <person name="Veneault-Fourrey C."/>
            <person name="LaButti K."/>
            <person name="Lindquist E.A."/>
            <person name="Lipzen A."/>
            <person name="Lundell T."/>
            <person name="Morin E."/>
            <person name="Murat C."/>
            <person name="Sun H."/>
            <person name="Tunlid A."/>
            <person name="Henrissat B."/>
            <person name="Grigoriev I.V."/>
            <person name="Hibbett D.S."/>
            <person name="Martin F."/>
            <person name="Nordberg H.P."/>
            <person name="Cantor M.N."/>
            <person name="Hua S.X."/>
        </authorList>
    </citation>
    <scope>NUCLEOTIDE SEQUENCE [LARGE SCALE GENOMIC DNA]</scope>
    <source>
        <strain evidence="1 2">LaAM-08-1</strain>
    </source>
</reference>
<keyword evidence="2" id="KW-1185">Reference proteome</keyword>
<gene>
    <name evidence="1" type="ORF">K443DRAFT_685822</name>
</gene>